<dbReference type="EMBL" id="BPQH01000010">
    <property type="protein sequence ID" value="GJD50760.1"/>
    <property type="molecule type" value="Genomic_DNA"/>
</dbReference>
<reference evidence="4" key="2">
    <citation type="submission" date="2021-08" db="EMBL/GenBank/DDBJ databases">
        <authorList>
            <person name="Tani A."/>
            <person name="Ola A."/>
            <person name="Ogura Y."/>
            <person name="Katsura K."/>
            <person name="Hayashi T."/>
        </authorList>
    </citation>
    <scope>NUCLEOTIDE SEQUENCE</scope>
    <source>
        <strain evidence="4">KCTC 52305</strain>
    </source>
</reference>
<proteinExistence type="predicted"/>
<name>A0ABQ4QZC0_9HYPH</name>
<evidence type="ECO:0000313" key="4">
    <source>
        <dbReference type="EMBL" id="GJD50760.1"/>
    </source>
</evidence>
<comment type="caution">
    <text evidence="1">Lacks conserved residue(s) required for the propagation of feature annotation.</text>
</comment>
<dbReference type="SUPFAM" id="SSF52172">
    <property type="entry name" value="CheY-like"/>
    <property type="match status" value="1"/>
</dbReference>
<dbReference type="PROSITE" id="PS50110">
    <property type="entry name" value="RESPONSE_REGULATORY"/>
    <property type="match status" value="1"/>
</dbReference>
<sequence>MRLHLPDGTGPGHRRAAPEPTVPLLAVTSTTVLVVADEAGARPLTGEALQEVGYRVVAADGAAAALALLSAHPEIALLLNDSVRPEASGRKLADAALRRRPDLKGVFMTGSARNAVLDPGTLDPGTLDPGTLDPGTHLITRPSTLAQIALAVRTVMTESRDAGAGRDPA</sequence>
<dbReference type="Proteomes" id="UP001055167">
    <property type="component" value="Unassembled WGS sequence"/>
</dbReference>
<comment type="caution">
    <text evidence="4">The sequence shown here is derived from an EMBL/GenBank/DDBJ whole genome shotgun (WGS) entry which is preliminary data.</text>
</comment>
<organism evidence="4 5">
    <name type="scientific">Methylobacterium crusticola</name>
    <dbReference type="NCBI Taxonomy" id="1697972"/>
    <lineage>
        <taxon>Bacteria</taxon>
        <taxon>Pseudomonadati</taxon>
        <taxon>Pseudomonadota</taxon>
        <taxon>Alphaproteobacteria</taxon>
        <taxon>Hyphomicrobiales</taxon>
        <taxon>Methylobacteriaceae</taxon>
        <taxon>Methylobacterium</taxon>
    </lineage>
</organism>
<dbReference type="InterPro" id="IPR001789">
    <property type="entry name" value="Sig_transdc_resp-reg_receiver"/>
</dbReference>
<dbReference type="RefSeq" id="WP_162501428.1">
    <property type="nucleotide sequence ID" value="NZ_BPQH01000010.1"/>
</dbReference>
<dbReference type="Gene3D" id="3.40.50.2300">
    <property type="match status" value="1"/>
</dbReference>
<keyword evidence="5" id="KW-1185">Reference proteome</keyword>
<evidence type="ECO:0000313" key="5">
    <source>
        <dbReference type="Proteomes" id="UP001055167"/>
    </source>
</evidence>
<protein>
    <recommendedName>
        <fullName evidence="3">Response regulatory domain-containing protein</fullName>
    </recommendedName>
</protein>
<dbReference type="InterPro" id="IPR011006">
    <property type="entry name" value="CheY-like_superfamily"/>
</dbReference>
<gene>
    <name evidence="4" type="ORF">OPKNFCMD_3505</name>
</gene>
<evidence type="ECO:0000259" key="3">
    <source>
        <dbReference type="PROSITE" id="PS50110"/>
    </source>
</evidence>
<reference evidence="4" key="1">
    <citation type="journal article" date="2021" name="Front. Microbiol.">
        <title>Comprehensive Comparative Genomics and Phenotyping of Methylobacterium Species.</title>
        <authorList>
            <person name="Alessa O."/>
            <person name="Ogura Y."/>
            <person name="Fujitani Y."/>
            <person name="Takami H."/>
            <person name="Hayashi T."/>
            <person name="Sahin N."/>
            <person name="Tani A."/>
        </authorList>
    </citation>
    <scope>NUCLEOTIDE SEQUENCE</scope>
    <source>
        <strain evidence="4">KCTC 52305</strain>
    </source>
</reference>
<feature type="domain" description="Response regulatory" evidence="3">
    <location>
        <begin position="31"/>
        <end position="156"/>
    </location>
</feature>
<evidence type="ECO:0000256" key="2">
    <source>
        <dbReference type="SAM" id="MobiDB-lite"/>
    </source>
</evidence>
<evidence type="ECO:0000256" key="1">
    <source>
        <dbReference type="PROSITE-ProRule" id="PRU00169"/>
    </source>
</evidence>
<accession>A0ABQ4QZC0</accession>
<feature type="region of interest" description="Disordered" evidence="2">
    <location>
        <begin position="1"/>
        <end position="20"/>
    </location>
</feature>